<dbReference type="AlphaFoldDB" id="A0A078AJW6"/>
<name>A0A078AJW6_STYLE</name>
<feature type="region of interest" description="Disordered" evidence="1">
    <location>
        <begin position="690"/>
        <end position="715"/>
    </location>
</feature>
<feature type="region of interest" description="Disordered" evidence="1">
    <location>
        <begin position="848"/>
        <end position="870"/>
    </location>
</feature>
<keyword evidence="3" id="KW-1185">Reference proteome</keyword>
<feature type="compositionally biased region" description="Basic residues" evidence="1">
    <location>
        <begin position="269"/>
        <end position="278"/>
    </location>
</feature>
<dbReference type="InParanoid" id="A0A078AJW6"/>
<organism evidence="2 3">
    <name type="scientific">Stylonychia lemnae</name>
    <name type="common">Ciliate</name>
    <dbReference type="NCBI Taxonomy" id="5949"/>
    <lineage>
        <taxon>Eukaryota</taxon>
        <taxon>Sar</taxon>
        <taxon>Alveolata</taxon>
        <taxon>Ciliophora</taxon>
        <taxon>Intramacronucleata</taxon>
        <taxon>Spirotrichea</taxon>
        <taxon>Stichotrichia</taxon>
        <taxon>Sporadotrichida</taxon>
        <taxon>Oxytrichidae</taxon>
        <taxon>Stylonychinae</taxon>
        <taxon>Stylonychia</taxon>
    </lineage>
</organism>
<accession>A0A078AJW6</accession>
<feature type="compositionally biased region" description="Low complexity" evidence="1">
    <location>
        <begin position="733"/>
        <end position="749"/>
    </location>
</feature>
<feature type="region of interest" description="Disordered" evidence="1">
    <location>
        <begin position="217"/>
        <end position="303"/>
    </location>
</feature>
<evidence type="ECO:0000313" key="2">
    <source>
        <dbReference type="EMBL" id="CDW82464.1"/>
    </source>
</evidence>
<evidence type="ECO:0000256" key="1">
    <source>
        <dbReference type="SAM" id="MobiDB-lite"/>
    </source>
</evidence>
<dbReference type="Proteomes" id="UP000039865">
    <property type="component" value="Unassembled WGS sequence"/>
</dbReference>
<dbReference type="EMBL" id="CCKQ01010939">
    <property type="protein sequence ID" value="CDW82464.1"/>
    <property type="molecule type" value="Genomic_DNA"/>
</dbReference>
<gene>
    <name evidence="2" type="primary">Contig11327.g12103</name>
    <name evidence="2" type="ORF">STYLEM_11497</name>
</gene>
<proteinExistence type="predicted"/>
<feature type="compositionally biased region" description="Polar residues" evidence="1">
    <location>
        <begin position="690"/>
        <end position="710"/>
    </location>
</feature>
<sequence>MKRNYSHQNIGIIKSSIDKKSISQLAKEEIRQSQINHHQSIVNQKGLSLKIQIKPSINHQSLIQPETGETYQANPVSIQNSHQIQNLRNYYSNIKISNKDTGIKCMNSTIKTQSTQNQNPQLLNTIRNLGISQKQQEQLRQVGQGMQRSSTQAQINPASSILNEMKDINFKIQNIFQQDNFQMSQTITPTSILINHAKETQNQSSVKQSINFSETYQSNLSQQSNQDNQDRRNQSGSKKAKPQLPKNHSSLKLLNPIIEQAVSLQQEKRRSRSRRKRRNDSQQSIKEEPEEEMKESFQQTDRTKQIKLDENCYKTDIEIGQTPCFKNQLQESEIKPQMKNSVSHFSLLAQAIQDESHKNHIQNLIETQKKRDDSQNHHSRILSTACSTEQDCSTTKEHRVHKFKIPKVLSKQIFSRPESQAIPQVQPMTAGSSQIIDRLQSRNGSRTASIQGSIEKAKRFNISIQEQIEEEANYEQIVDSQHQPEKDLNFQTLQEFFQAKNPKNKQYPEIQKIKMGDTNEGPINESLHRPKKIKTRNLRRGVMTYDTSIDKEQTQMLTMKCNSNQTSAQKQSNFRELEESGLYKEKLQFNQTFKRKRNRSQNNQYKKEYLEDQELLQLTKSCTKKRYGPNIGAYKEPYENQSIDFNKTYKFTIEKQNNSNQKFETQTLKLPEISTSQNFLTLSFKASGNKTSLQQKNQSRENSPTQQSKKIQFEKPQLEIRQSVQYLDRVETTTSNNSNQNNRVNNLKSPQGLTPLISNQSSFIGNISTNNSKIDLLRNQSQSFLNGIQSLKNQFNSQRSQGSESDKPPIKIQLKHNQKEIRKNPSSSSIMISQAISKKSSIILNNNIGSAQSSQGGGSTRNKDSSQQKGTEDVFHNLTFGVFKGSETSKNNGITARFNQLPPRNIQENLGKTRHQTQAIQNSDYL</sequence>
<feature type="region of interest" description="Disordered" evidence="1">
    <location>
        <begin position="733"/>
        <end position="753"/>
    </location>
</feature>
<feature type="compositionally biased region" description="Low complexity" evidence="1">
    <location>
        <begin position="217"/>
        <end position="227"/>
    </location>
</feature>
<protein>
    <submittedName>
        <fullName evidence="2">Uncharacterized protein</fullName>
    </submittedName>
</protein>
<evidence type="ECO:0000313" key="3">
    <source>
        <dbReference type="Proteomes" id="UP000039865"/>
    </source>
</evidence>
<reference evidence="2 3" key="1">
    <citation type="submission" date="2014-06" db="EMBL/GenBank/DDBJ databases">
        <authorList>
            <person name="Swart Estienne"/>
        </authorList>
    </citation>
    <scope>NUCLEOTIDE SEQUENCE [LARGE SCALE GENOMIC DNA]</scope>
    <source>
        <strain evidence="2 3">130c</strain>
    </source>
</reference>
<feature type="compositionally biased region" description="Basic and acidic residues" evidence="1">
    <location>
        <begin position="861"/>
        <end position="870"/>
    </location>
</feature>